<accession>A0A814YI69</accession>
<evidence type="ECO:0000313" key="6">
    <source>
        <dbReference type="Proteomes" id="UP000663834"/>
    </source>
</evidence>
<dbReference type="EMBL" id="CAJNRE010000073">
    <property type="protein sequence ID" value="CAF1915175.1"/>
    <property type="molecule type" value="Genomic_DNA"/>
</dbReference>
<reference evidence="3" key="1">
    <citation type="submission" date="2021-02" db="EMBL/GenBank/DDBJ databases">
        <authorList>
            <person name="Nowell W R."/>
        </authorList>
    </citation>
    <scope>NUCLEOTIDE SEQUENCE</scope>
</reference>
<evidence type="ECO:0000256" key="1">
    <source>
        <dbReference type="SAM" id="Coils"/>
    </source>
</evidence>
<dbReference type="EMBL" id="CAJNRG010011100">
    <property type="protein sequence ID" value="CAF2128932.1"/>
    <property type="molecule type" value="Genomic_DNA"/>
</dbReference>
<dbReference type="AlphaFoldDB" id="A0A814YI69"/>
<dbReference type="OrthoDB" id="10002920at2759"/>
<dbReference type="Proteomes" id="UP000663887">
    <property type="component" value="Unassembled WGS sequence"/>
</dbReference>
<organism evidence="3 6">
    <name type="scientific">Rotaria magnacalcarata</name>
    <dbReference type="NCBI Taxonomy" id="392030"/>
    <lineage>
        <taxon>Eukaryota</taxon>
        <taxon>Metazoa</taxon>
        <taxon>Spiralia</taxon>
        <taxon>Gnathifera</taxon>
        <taxon>Rotifera</taxon>
        <taxon>Eurotatoria</taxon>
        <taxon>Bdelloidea</taxon>
        <taxon>Philodinida</taxon>
        <taxon>Philodinidae</taxon>
        <taxon>Rotaria</taxon>
    </lineage>
</organism>
<proteinExistence type="predicted"/>
<evidence type="ECO:0000313" key="3">
    <source>
        <dbReference type="EMBL" id="CAF1229286.1"/>
    </source>
</evidence>
<evidence type="ECO:0000313" key="5">
    <source>
        <dbReference type="EMBL" id="CAF2128932.1"/>
    </source>
</evidence>
<evidence type="ECO:0000313" key="2">
    <source>
        <dbReference type="EMBL" id="CAF1002560.1"/>
    </source>
</evidence>
<dbReference type="Proteomes" id="UP000663855">
    <property type="component" value="Unassembled WGS sequence"/>
</dbReference>
<feature type="coiled-coil region" evidence="1">
    <location>
        <begin position="23"/>
        <end position="141"/>
    </location>
</feature>
<name>A0A814YI69_9BILA</name>
<dbReference type="EMBL" id="CAJNOV010000146">
    <property type="protein sequence ID" value="CAF1002560.1"/>
    <property type="molecule type" value="Genomic_DNA"/>
</dbReference>
<gene>
    <name evidence="2" type="ORF">CJN711_LOCUS2429</name>
    <name evidence="3" type="ORF">KQP761_LOCUS1214</name>
    <name evidence="4" type="ORF">MBJ925_LOCUS1140</name>
    <name evidence="5" type="ORF">XDN619_LOCUS24338</name>
</gene>
<dbReference type="Proteomes" id="UP000663834">
    <property type="component" value="Unassembled WGS sequence"/>
</dbReference>
<keyword evidence="1" id="KW-0175">Coiled coil</keyword>
<dbReference type="EMBL" id="CAJNOW010000077">
    <property type="protein sequence ID" value="CAF1229286.1"/>
    <property type="molecule type" value="Genomic_DNA"/>
</dbReference>
<evidence type="ECO:0000313" key="4">
    <source>
        <dbReference type="EMBL" id="CAF1915175.1"/>
    </source>
</evidence>
<protein>
    <submittedName>
        <fullName evidence="3">Uncharacterized protein</fullName>
    </submittedName>
</protein>
<sequence>MDGFNKSLDELLHFADTLKLREKELEQQHTSELEKQKAEYEIQMQIDKRRIEQIQEINRTLTEQLERSTHKQVELEQRNTVLQAKYNCCAEESKQIKELHNGKKQRIEELEKIVRMLTNEKAKLDNEIKQLKTDNQTLADKINESLVQTSPPLPSTTTTTKQAMNEEVVKLVEEAIAENAELKNSLIERNNEIQSLNEQLKQQQTEDPQIIQQRLLQSFSKLKTDFATMYENQTNFFLQKIDLLKQAQRDNIASLYKH</sequence>
<comment type="caution">
    <text evidence="3">The sequence shown here is derived from an EMBL/GenBank/DDBJ whole genome shotgun (WGS) entry which is preliminary data.</text>
</comment>
<dbReference type="Proteomes" id="UP000663824">
    <property type="component" value="Unassembled WGS sequence"/>
</dbReference>
<feature type="coiled-coil region" evidence="1">
    <location>
        <begin position="165"/>
        <end position="206"/>
    </location>
</feature>